<organism evidence="1 2">
    <name type="scientific">Methylorubrum extorquens</name>
    <name type="common">Methylobacterium dichloromethanicum</name>
    <name type="synonym">Methylobacterium extorquens</name>
    <dbReference type="NCBI Taxonomy" id="408"/>
    <lineage>
        <taxon>Bacteria</taxon>
        <taxon>Pseudomonadati</taxon>
        <taxon>Pseudomonadota</taxon>
        <taxon>Alphaproteobacteria</taxon>
        <taxon>Hyphomicrobiales</taxon>
        <taxon>Methylobacteriaceae</taxon>
        <taxon>Methylorubrum</taxon>
    </lineage>
</organism>
<dbReference type="EMBL" id="LT962688">
    <property type="protein sequence ID" value="SOR27905.1"/>
    <property type="molecule type" value="Genomic_DNA"/>
</dbReference>
<dbReference type="Proteomes" id="UP000233769">
    <property type="component" value="Chromosome tk0001"/>
</dbReference>
<name>A0A2N9AKN0_METEX</name>
<protein>
    <submittedName>
        <fullName evidence="1">Uncharacterized protein</fullName>
    </submittedName>
</protein>
<proteinExistence type="predicted"/>
<accession>A0A2N9AKN0</accession>
<dbReference type="AlphaFoldDB" id="A0A2N9AKN0"/>
<gene>
    <name evidence="1" type="ORF">TK0001_1303</name>
</gene>
<evidence type="ECO:0000313" key="2">
    <source>
        <dbReference type="Proteomes" id="UP000233769"/>
    </source>
</evidence>
<sequence>MNLRIFLDLRGLMKDLLASLRLYFLGFDWTRCL</sequence>
<evidence type="ECO:0000313" key="1">
    <source>
        <dbReference type="EMBL" id="SOR27905.1"/>
    </source>
</evidence>
<reference evidence="2" key="1">
    <citation type="submission" date="2017-10" db="EMBL/GenBank/DDBJ databases">
        <authorList>
            <person name="Regsiter A."/>
            <person name="William W."/>
        </authorList>
    </citation>
    <scope>NUCLEOTIDE SEQUENCE [LARGE SCALE GENOMIC DNA]</scope>
</reference>